<dbReference type="InterPro" id="IPR003594">
    <property type="entry name" value="HATPase_dom"/>
</dbReference>
<dbReference type="InterPro" id="IPR036890">
    <property type="entry name" value="HATPase_C_sf"/>
</dbReference>
<gene>
    <name evidence="11" type="ordered locus">Acid345_3514</name>
</gene>
<evidence type="ECO:0000259" key="10">
    <source>
        <dbReference type="PROSITE" id="PS50113"/>
    </source>
</evidence>
<comment type="catalytic activity">
    <reaction evidence="1">
        <text>ATP + protein L-histidine = ADP + protein N-phospho-L-histidine.</text>
        <dbReference type="EC" id="2.7.13.3"/>
    </reaction>
</comment>
<keyword evidence="8" id="KW-0902">Two-component regulatory system</keyword>
<dbReference type="AlphaFoldDB" id="Q1IKT5"/>
<dbReference type="EnsemblBacteria" id="ABF42515">
    <property type="protein sequence ID" value="ABF42515"/>
    <property type="gene ID" value="Acid345_3514"/>
</dbReference>
<dbReference type="InterPro" id="IPR035965">
    <property type="entry name" value="PAS-like_dom_sf"/>
</dbReference>
<dbReference type="PANTHER" id="PTHR43065">
    <property type="entry name" value="SENSOR HISTIDINE KINASE"/>
    <property type="match status" value="1"/>
</dbReference>
<dbReference type="InterPro" id="IPR000700">
    <property type="entry name" value="PAS-assoc_C"/>
</dbReference>
<dbReference type="CDD" id="cd00082">
    <property type="entry name" value="HisKA"/>
    <property type="match status" value="1"/>
</dbReference>
<sequence length="494" mass="55030">MLVVTVNLLLANRQPMFLWWGKELTQFYNDAYRPSLGEDKHPRALGQSGPECWPEIWDIIGPDIAAVMSRGDACWYEDQLVPIYRNGVLQDVYWTYSYSPVRSADGTICGTLVTCSETTGRVQLEKQRSHLLAELQHERQRLLELLTQAPAFVAVLKGPEHVFEFTNALYRELIGDRELLGKPVGEAVPEAVEQGYLKILDRVYHTGEPHVAHGSQILLARKAGFPPEPRILDFAYQPVRDSDGNVTGIIALGTDVSDRNKAERLLVQAEKLAVVGRLAASIAHEINNPLEAVTNLLYLVEVTDERAQRMAFLKSAQQELDRVAKITTQTLRFHRESTNKKAVFLQDIVDNVITLLAGRLRNAGLTVEKDFATRGEIVGREGDLRQVFVNLINNAVDACRPGGRIVVRLRDSVDLSSQQKGVRITLCDSGTGMSRPVLQRLFEPFFTTKGMTGTGLGLWISKEILDQHGATLRVRSSTADANHGTVFSMFFPTG</sequence>
<dbReference type="Gene3D" id="3.30.450.20">
    <property type="entry name" value="PAS domain"/>
    <property type="match status" value="2"/>
</dbReference>
<evidence type="ECO:0000256" key="5">
    <source>
        <dbReference type="ARBA" id="ARBA00022741"/>
    </source>
</evidence>
<evidence type="ECO:0000256" key="4">
    <source>
        <dbReference type="ARBA" id="ARBA00022679"/>
    </source>
</evidence>
<keyword evidence="3" id="KW-0597">Phosphoprotein</keyword>
<dbReference type="Pfam" id="PF08448">
    <property type="entry name" value="PAS_4"/>
    <property type="match status" value="1"/>
</dbReference>
<dbReference type="InterPro" id="IPR004358">
    <property type="entry name" value="Sig_transdc_His_kin-like_C"/>
</dbReference>
<evidence type="ECO:0000256" key="6">
    <source>
        <dbReference type="ARBA" id="ARBA00022777"/>
    </source>
</evidence>
<dbReference type="InterPro" id="IPR013656">
    <property type="entry name" value="PAS_4"/>
</dbReference>
<dbReference type="Pfam" id="PF02518">
    <property type="entry name" value="HATPase_c"/>
    <property type="match status" value="1"/>
</dbReference>
<dbReference type="EMBL" id="CP000360">
    <property type="protein sequence ID" value="ABF42515.1"/>
    <property type="molecule type" value="Genomic_DNA"/>
</dbReference>
<dbReference type="KEGG" id="aba:Acid345_3514"/>
<dbReference type="SUPFAM" id="SSF47384">
    <property type="entry name" value="Homodimeric domain of signal transducing histidine kinase"/>
    <property type="match status" value="1"/>
</dbReference>
<accession>Q1IKT5</accession>
<feature type="domain" description="PAC" evidence="10">
    <location>
        <begin position="213"/>
        <end position="268"/>
    </location>
</feature>
<dbReference type="PRINTS" id="PR00344">
    <property type="entry name" value="BCTRLSENSOR"/>
</dbReference>
<dbReference type="STRING" id="204669.Acid345_3514"/>
<dbReference type="PROSITE" id="PS50113">
    <property type="entry name" value="PAC"/>
    <property type="match status" value="1"/>
</dbReference>
<dbReference type="PANTHER" id="PTHR43065:SF46">
    <property type="entry name" value="C4-DICARBOXYLATE TRANSPORT SENSOR PROTEIN DCTB"/>
    <property type="match status" value="1"/>
</dbReference>
<dbReference type="Proteomes" id="UP000002432">
    <property type="component" value="Chromosome"/>
</dbReference>
<dbReference type="HOGENOM" id="CLU_000445_114_39_0"/>
<reference evidence="11 12" key="1">
    <citation type="journal article" date="2009" name="Appl. Environ. Microbiol.">
        <title>Three genomes from the phylum Acidobacteria provide insight into the lifestyles of these microorganisms in soils.</title>
        <authorList>
            <person name="Ward N.L."/>
            <person name="Challacombe J.F."/>
            <person name="Janssen P.H."/>
            <person name="Henrissat B."/>
            <person name="Coutinho P.M."/>
            <person name="Wu M."/>
            <person name="Xie G."/>
            <person name="Haft D.H."/>
            <person name="Sait M."/>
            <person name="Badger J."/>
            <person name="Barabote R.D."/>
            <person name="Bradley B."/>
            <person name="Brettin T.S."/>
            <person name="Brinkac L.M."/>
            <person name="Bruce D."/>
            <person name="Creasy T."/>
            <person name="Daugherty S.C."/>
            <person name="Davidsen T.M."/>
            <person name="DeBoy R.T."/>
            <person name="Detter J.C."/>
            <person name="Dodson R.J."/>
            <person name="Durkin A.S."/>
            <person name="Ganapathy A."/>
            <person name="Gwinn-Giglio M."/>
            <person name="Han C.S."/>
            <person name="Khouri H."/>
            <person name="Kiss H."/>
            <person name="Kothari S.P."/>
            <person name="Madupu R."/>
            <person name="Nelson K.E."/>
            <person name="Nelson W.C."/>
            <person name="Paulsen I."/>
            <person name="Penn K."/>
            <person name="Ren Q."/>
            <person name="Rosovitz M.J."/>
            <person name="Selengut J.D."/>
            <person name="Shrivastava S."/>
            <person name="Sullivan S.A."/>
            <person name="Tapia R."/>
            <person name="Thompson L.S."/>
            <person name="Watkins K.L."/>
            <person name="Yang Q."/>
            <person name="Yu C."/>
            <person name="Zafar N."/>
            <person name="Zhou L."/>
            <person name="Kuske C.R."/>
        </authorList>
    </citation>
    <scope>NUCLEOTIDE SEQUENCE [LARGE SCALE GENOMIC DNA]</scope>
    <source>
        <strain evidence="11 12">Ellin345</strain>
    </source>
</reference>
<keyword evidence="6 11" id="KW-0418">Kinase</keyword>
<keyword evidence="5" id="KW-0547">Nucleotide-binding</keyword>
<evidence type="ECO:0000313" key="12">
    <source>
        <dbReference type="Proteomes" id="UP000002432"/>
    </source>
</evidence>
<keyword evidence="12" id="KW-1185">Reference proteome</keyword>
<dbReference type="InterPro" id="IPR005467">
    <property type="entry name" value="His_kinase_dom"/>
</dbReference>
<dbReference type="Gene3D" id="3.30.565.10">
    <property type="entry name" value="Histidine kinase-like ATPase, C-terminal domain"/>
    <property type="match status" value="1"/>
</dbReference>
<protein>
    <recommendedName>
        <fullName evidence="2">histidine kinase</fullName>
        <ecNumber evidence="2">2.7.13.3</ecNumber>
    </recommendedName>
</protein>
<dbReference type="InterPro" id="IPR003661">
    <property type="entry name" value="HisK_dim/P_dom"/>
</dbReference>
<dbReference type="SUPFAM" id="SSF55874">
    <property type="entry name" value="ATPase domain of HSP90 chaperone/DNA topoisomerase II/histidine kinase"/>
    <property type="match status" value="1"/>
</dbReference>
<name>Q1IKT5_KORVE</name>
<dbReference type="SUPFAM" id="SSF55785">
    <property type="entry name" value="PYP-like sensor domain (PAS domain)"/>
    <property type="match status" value="1"/>
</dbReference>
<evidence type="ECO:0000313" key="11">
    <source>
        <dbReference type="EMBL" id="ABF42515.1"/>
    </source>
</evidence>
<feature type="domain" description="Histidine kinase" evidence="9">
    <location>
        <begin position="281"/>
        <end position="494"/>
    </location>
</feature>
<evidence type="ECO:0000256" key="1">
    <source>
        <dbReference type="ARBA" id="ARBA00000085"/>
    </source>
</evidence>
<evidence type="ECO:0000256" key="7">
    <source>
        <dbReference type="ARBA" id="ARBA00022840"/>
    </source>
</evidence>
<keyword evidence="4 11" id="KW-0808">Transferase</keyword>
<evidence type="ECO:0000256" key="2">
    <source>
        <dbReference type="ARBA" id="ARBA00012438"/>
    </source>
</evidence>
<dbReference type="PROSITE" id="PS50109">
    <property type="entry name" value="HIS_KIN"/>
    <property type="match status" value="1"/>
</dbReference>
<proteinExistence type="predicted"/>
<dbReference type="GO" id="GO:0005524">
    <property type="term" value="F:ATP binding"/>
    <property type="evidence" value="ECO:0007669"/>
    <property type="project" value="UniProtKB-KW"/>
</dbReference>
<evidence type="ECO:0000256" key="3">
    <source>
        <dbReference type="ARBA" id="ARBA00022553"/>
    </source>
</evidence>
<evidence type="ECO:0000259" key="9">
    <source>
        <dbReference type="PROSITE" id="PS50109"/>
    </source>
</evidence>
<dbReference type="EC" id="2.7.13.3" evidence="2"/>
<dbReference type="eggNOG" id="COG4191">
    <property type="taxonomic scope" value="Bacteria"/>
</dbReference>
<organism evidence="11 12">
    <name type="scientific">Koribacter versatilis (strain Ellin345)</name>
    <dbReference type="NCBI Taxonomy" id="204669"/>
    <lineage>
        <taxon>Bacteria</taxon>
        <taxon>Pseudomonadati</taxon>
        <taxon>Acidobacteriota</taxon>
        <taxon>Terriglobia</taxon>
        <taxon>Terriglobales</taxon>
        <taxon>Candidatus Korobacteraceae</taxon>
        <taxon>Candidatus Korobacter</taxon>
    </lineage>
</organism>
<keyword evidence="7" id="KW-0067">ATP-binding</keyword>
<dbReference type="Pfam" id="PF00512">
    <property type="entry name" value="HisKA"/>
    <property type="match status" value="1"/>
</dbReference>
<dbReference type="GO" id="GO:0000155">
    <property type="term" value="F:phosphorelay sensor kinase activity"/>
    <property type="evidence" value="ECO:0007669"/>
    <property type="project" value="InterPro"/>
</dbReference>
<dbReference type="Gene3D" id="1.10.287.130">
    <property type="match status" value="1"/>
</dbReference>
<evidence type="ECO:0000256" key="8">
    <source>
        <dbReference type="ARBA" id="ARBA00023012"/>
    </source>
</evidence>
<dbReference type="InterPro" id="IPR036097">
    <property type="entry name" value="HisK_dim/P_sf"/>
</dbReference>
<dbReference type="SMART" id="SM00387">
    <property type="entry name" value="HATPase_c"/>
    <property type="match status" value="1"/>
</dbReference>
<dbReference type="SMART" id="SM00388">
    <property type="entry name" value="HisKA"/>
    <property type="match status" value="1"/>
</dbReference>